<dbReference type="RefSeq" id="WP_191250821.1">
    <property type="nucleotide sequence ID" value="NZ_BNCI01000001.1"/>
</dbReference>
<reference evidence="3" key="1">
    <citation type="journal article" date="2014" name="Int. J. Syst. Evol. Microbiol.">
        <title>Complete genome sequence of Corynebacterium casei LMG S-19264T (=DSM 44701T), isolated from a smear-ripened cheese.</title>
        <authorList>
            <consortium name="US DOE Joint Genome Institute (JGI-PGF)"/>
            <person name="Walter F."/>
            <person name="Albersmeier A."/>
            <person name="Kalinowski J."/>
            <person name="Ruckert C."/>
        </authorList>
    </citation>
    <scope>NUCLEOTIDE SEQUENCE</scope>
    <source>
        <strain evidence="3">KCTC 42590</strain>
    </source>
</reference>
<dbReference type="Proteomes" id="UP000630923">
    <property type="component" value="Unassembled WGS sequence"/>
</dbReference>
<feature type="region of interest" description="Disordered" evidence="1">
    <location>
        <begin position="219"/>
        <end position="287"/>
    </location>
</feature>
<name>A0A919APW6_9PROT</name>
<gene>
    <name evidence="3" type="ORF">GCM10017044_11960</name>
</gene>
<feature type="region of interest" description="Disordered" evidence="1">
    <location>
        <begin position="489"/>
        <end position="509"/>
    </location>
</feature>
<dbReference type="SUPFAM" id="SSF55785">
    <property type="entry name" value="PYP-like sensor domain (PAS domain)"/>
    <property type="match status" value="1"/>
</dbReference>
<feature type="region of interest" description="Disordered" evidence="1">
    <location>
        <begin position="536"/>
        <end position="582"/>
    </location>
</feature>
<evidence type="ECO:0000313" key="4">
    <source>
        <dbReference type="Proteomes" id="UP000630923"/>
    </source>
</evidence>
<evidence type="ECO:0000256" key="1">
    <source>
        <dbReference type="SAM" id="MobiDB-lite"/>
    </source>
</evidence>
<feature type="region of interest" description="Disordered" evidence="1">
    <location>
        <begin position="421"/>
        <end position="447"/>
    </location>
</feature>
<sequence length="635" mass="68172">MNALDNRIRELVAYAREKDGEDRTVLYRNLVDMFLTGKAPLKEPTRGQLLGVLDALVPHVEVEARRVVADLLANMSDPPMDLVQRVCRDRASIVSGLLLAAPFTEDELIDLIETTGREHHQEIASRGDLSANVWIALARATPAAPPYESQSTLALWSDELCGPDITGLASATVTHLHPKKEKAEKPAGSTAKLRILRTNEDLMSDHMDADDALGDFKLTSGAPVPVDTGKRAPILPSEADNTLTSNTLTSRPATASKPATTPAALAQSQAKDKPAAPRQDNTVSSDIALPKAASGGWSWFSDRDGRIVGISDLGLELFGEKPETMNGMPMIEMLGLGMKVGHPVARAFQRRSHIHDAPLYLSHLKKGERYWTLDARPIFSATGVFEGYEGILMPVVPAEGEEDIIPAQSDLDSLAASELLRGSGSPARNDTRRDSLLDEGDTPLFTEDVKPSFRRSASDLDETAHAQIKNSLTEALGGLGDLLRDEENAAARTQHQPGNPSAGAGATQTDADSHAFHLDADTVSASWEYLQKTLNTSKQEDDSADEPSSPQEHSAKVESAPIPAAQHPQSSDDIGPIGQPDPAALLATLDMLQEALSRLSTASETGNKLQVRLQTEIATACARTLRDQLLPGSDA</sequence>
<protein>
    <recommendedName>
        <fullName evidence="2">PAS fold-4 domain-containing protein</fullName>
    </recommendedName>
</protein>
<evidence type="ECO:0000313" key="3">
    <source>
        <dbReference type="EMBL" id="GHF19013.1"/>
    </source>
</evidence>
<dbReference type="InterPro" id="IPR013656">
    <property type="entry name" value="PAS_4"/>
</dbReference>
<comment type="caution">
    <text evidence="3">The sequence shown here is derived from an EMBL/GenBank/DDBJ whole genome shotgun (WGS) entry which is preliminary data.</text>
</comment>
<evidence type="ECO:0000259" key="2">
    <source>
        <dbReference type="Pfam" id="PF08448"/>
    </source>
</evidence>
<reference evidence="3" key="2">
    <citation type="submission" date="2020-09" db="EMBL/GenBank/DDBJ databases">
        <authorList>
            <person name="Sun Q."/>
            <person name="Kim S."/>
        </authorList>
    </citation>
    <scope>NUCLEOTIDE SEQUENCE</scope>
    <source>
        <strain evidence="3">KCTC 42590</strain>
    </source>
</reference>
<keyword evidence="4" id="KW-1185">Reference proteome</keyword>
<accession>A0A919APW6</accession>
<dbReference type="Pfam" id="PF08448">
    <property type="entry name" value="PAS_4"/>
    <property type="match status" value="1"/>
</dbReference>
<feature type="compositionally biased region" description="Polar residues" evidence="1">
    <location>
        <begin position="239"/>
        <end position="251"/>
    </location>
</feature>
<dbReference type="AlphaFoldDB" id="A0A919APW6"/>
<feature type="domain" description="PAS fold-4" evidence="2">
    <location>
        <begin position="302"/>
        <end position="385"/>
    </location>
</feature>
<proteinExistence type="predicted"/>
<dbReference type="InterPro" id="IPR035965">
    <property type="entry name" value="PAS-like_dom_sf"/>
</dbReference>
<dbReference type="EMBL" id="BNCI01000001">
    <property type="protein sequence ID" value="GHF19013.1"/>
    <property type="molecule type" value="Genomic_DNA"/>
</dbReference>
<feature type="compositionally biased region" description="Low complexity" evidence="1">
    <location>
        <begin position="252"/>
        <end position="266"/>
    </location>
</feature>
<organism evidence="3 4">
    <name type="scientific">Kordiimonas sediminis</name>
    <dbReference type="NCBI Taxonomy" id="1735581"/>
    <lineage>
        <taxon>Bacteria</taxon>
        <taxon>Pseudomonadati</taxon>
        <taxon>Pseudomonadota</taxon>
        <taxon>Alphaproteobacteria</taxon>
        <taxon>Kordiimonadales</taxon>
        <taxon>Kordiimonadaceae</taxon>
        <taxon>Kordiimonas</taxon>
    </lineage>
</organism>